<organism evidence="2 3">
    <name type="scientific">Rubrivirga marina</name>
    <dbReference type="NCBI Taxonomy" id="1196024"/>
    <lineage>
        <taxon>Bacteria</taxon>
        <taxon>Pseudomonadati</taxon>
        <taxon>Rhodothermota</taxon>
        <taxon>Rhodothermia</taxon>
        <taxon>Rhodothermales</taxon>
        <taxon>Rubricoccaceae</taxon>
        <taxon>Rubrivirga</taxon>
    </lineage>
</organism>
<comment type="caution">
    <text evidence="2">The sequence shown here is derived from an EMBL/GenBank/DDBJ whole genome shotgun (WGS) entry which is preliminary data.</text>
</comment>
<dbReference type="AlphaFoldDB" id="A0A271IZ61"/>
<name>A0A271IZ61_9BACT</name>
<feature type="signal peptide" evidence="1">
    <location>
        <begin position="1"/>
        <end position="20"/>
    </location>
</feature>
<keyword evidence="1" id="KW-0732">Signal</keyword>
<accession>A0A271IZ61</accession>
<dbReference type="Proteomes" id="UP000216339">
    <property type="component" value="Unassembled WGS sequence"/>
</dbReference>
<evidence type="ECO:0000256" key="1">
    <source>
        <dbReference type="SAM" id="SignalP"/>
    </source>
</evidence>
<protein>
    <submittedName>
        <fullName evidence="2">Uncharacterized protein</fullName>
    </submittedName>
</protein>
<reference evidence="2 3" key="1">
    <citation type="submission" date="2016-11" db="EMBL/GenBank/DDBJ databases">
        <title>Study of marine rhodopsin-containing bacteria.</title>
        <authorList>
            <person name="Yoshizawa S."/>
            <person name="Kumagai Y."/>
            <person name="Kogure K."/>
        </authorList>
    </citation>
    <scope>NUCLEOTIDE SEQUENCE [LARGE SCALE GENOMIC DNA]</scope>
    <source>
        <strain evidence="2 3">SAORIC-28</strain>
    </source>
</reference>
<dbReference type="OrthoDB" id="7784573at2"/>
<proteinExistence type="predicted"/>
<sequence>MRRLTLAALLALVLALPASAQWPTNEWTILEESGYGEPEGERVAFAAKHQALLASASRWFESLQLPSPLVLTPDGDVNVGSGEPYVGFLGSDPSAIGSSHSIGGFMKLTTHPGFLSADTPTWRLMEASAVHELYHGVQYGASPSLVSRLDSDPSEVEGCLGDSDLDWLVEGTAAMVQIRWLEGREGVPYGHPFNGSYRAAWVREFDQPLVHGSQPYEHRMSSVEPDMTSMETVSWACDYGTWYLWYAIGDLIGRTPAEKVSYTQFLFNGVEPWDDGGVANVDIGLRAAAAAYDAIGPYRGGLYDLYPEVVAQYLTADRFYGDLEEVELEAPGLYQTATQDEPLGPLATRAWRVRVQLPTNASPIPYNVRFTLEAEGGTDRDALHLIVDDDVAGRPAEDATPYTAVERTDLATPTDDGAIEYLVRVANVAEEAADTEPAEFSLRVEVDGFYGSDVDDDPTPGEVGGELPPGFAVNGPGPWSCRGGSDSRAVFDLVTPDEMGNDIDRALPEMAQDAEEMLDDLEIMMQRLERQGQQSGMSREQIDEIRAQARAAIAQGQAEGQPSIDRAAAEARSRNTTELMATFVGDAAGDECQMTLHATLSGREGGAQMIPGAVDRDRYPEDEAPGFDVAPFPAEMLDVMRSGFTGALDAGPGQIPRGLAGMAELEEIYDGWDVCTMTDEERRRAREAAAGSDCPAVTCTAGRLVLERAEQGRIAGSFQFEVLQWPEESTGRCHLPSGRDTVTGHFNVASTDDGTDDNSLSGFGLGTVLSGASPMMPGMPILDLTDLDD</sequence>
<evidence type="ECO:0000313" key="3">
    <source>
        <dbReference type="Proteomes" id="UP000216339"/>
    </source>
</evidence>
<gene>
    <name evidence="2" type="ORF">BSZ37_07320</name>
</gene>
<dbReference type="EMBL" id="MQWD01000001">
    <property type="protein sequence ID" value="PAP76268.1"/>
    <property type="molecule type" value="Genomic_DNA"/>
</dbReference>
<dbReference type="RefSeq" id="WP_095509916.1">
    <property type="nucleotide sequence ID" value="NZ_MQWD01000001.1"/>
</dbReference>
<evidence type="ECO:0000313" key="2">
    <source>
        <dbReference type="EMBL" id="PAP76268.1"/>
    </source>
</evidence>
<keyword evidence="3" id="KW-1185">Reference proteome</keyword>
<feature type="chain" id="PRO_5013012668" evidence="1">
    <location>
        <begin position="21"/>
        <end position="789"/>
    </location>
</feature>